<evidence type="ECO:0000256" key="2">
    <source>
        <dbReference type="SAM" id="Phobius"/>
    </source>
</evidence>
<comment type="caution">
    <text evidence="3">The sequence shown here is derived from an EMBL/GenBank/DDBJ whole genome shotgun (WGS) entry which is preliminary data.</text>
</comment>
<keyword evidence="1" id="KW-0560">Oxidoreductase</keyword>
<evidence type="ECO:0008006" key="5">
    <source>
        <dbReference type="Google" id="ProtNLM"/>
    </source>
</evidence>
<feature type="transmembrane region" description="Helical" evidence="2">
    <location>
        <begin position="29"/>
        <end position="47"/>
    </location>
</feature>
<accession>A0ABR2FSK8</accession>
<evidence type="ECO:0000256" key="1">
    <source>
        <dbReference type="RuleBase" id="RU000461"/>
    </source>
</evidence>
<dbReference type="SUPFAM" id="SSF48264">
    <property type="entry name" value="Cytochrome P450"/>
    <property type="match status" value="1"/>
</dbReference>
<reference evidence="3 4" key="1">
    <citation type="journal article" date="2024" name="G3 (Bethesda)">
        <title>Genome assembly of Hibiscus sabdariffa L. provides insights into metabolisms of medicinal natural products.</title>
        <authorList>
            <person name="Kim T."/>
        </authorList>
    </citation>
    <scope>NUCLEOTIDE SEQUENCE [LARGE SCALE GENOMIC DNA]</scope>
    <source>
        <strain evidence="3">TK-2024</strain>
        <tissue evidence="3">Old leaves</tissue>
    </source>
</reference>
<dbReference type="PROSITE" id="PS00086">
    <property type="entry name" value="CYTOCHROME_P450"/>
    <property type="match status" value="1"/>
</dbReference>
<organism evidence="3 4">
    <name type="scientific">Hibiscus sabdariffa</name>
    <name type="common">roselle</name>
    <dbReference type="NCBI Taxonomy" id="183260"/>
    <lineage>
        <taxon>Eukaryota</taxon>
        <taxon>Viridiplantae</taxon>
        <taxon>Streptophyta</taxon>
        <taxon>Embryophyta</taxon>
        <taxon>Tracheophyta</taxon>
        <taxon>Spermatophyta</taxon>
        <taxon>Magnoliopsida</taxon>
        <taxon>eudicotyledons</taxon>
        <taxon>Gunneridae</taxon>
        <taxon>Pentapetalae</taxon>
        <taxon>rosids</taxon>
        <taxon>malvids</taxon>
        <taxon>Malvales</taxon>
        <taxon>Malvaceae</taxon>
        <taxon>Malvoideae</taxon>
        <taxon>Hibiscus</taxon>
    </lineage>
</organism>
<dbReference type="InterPro" id="IPR036396">
    <property type="entry name" value="Cyt_P450_sf"/>
</dbReference>
<evidence type="ECO:0000313" key="3">
    <source>
        <dbReference type="EMBL" id="KAK8587192.1"/>
    </source>
</evidence>
<dbReference type="EMBL" id="JBBPBM010000004">
    <property type="protein sequence ID" value="KAK8587192.1"/>
    <property type="molecule type" value="Genomic_DNA"/>
</dbReference>
<dbReference type="Gene3D" id="1.10.630.10">
    <property type="entry name" value="Cytochrome P450"/>
    <property type="match status" value="1"/>
</dbReference>
<keyword evidence="1" id="KW-0479">Metal-binding</keyword>
<name>A0ABR2FSK8_9ROSI</name>
<keyword evidence="4" id="KW-1185">Reference proteome</keyword>
<dbReference type="PRINTS" id="PR00385">
    <property type="entry name" value="P450"/>
</dbReference>
<keyword evidence="2" id="KW-0812">Transmembrane</keyword>
<dbReference type="PANTHER" id="PTHR47951">
    <property type="entry name" value="OS08G0547900 PROTEIN"/>
    <property type="match status" value="1"/>
</dbReference>
<keyword evidence="1" id="KW-0349">Heme</keyword>
<keyword evidence="2" id="KW-1133">Transmembrane helix</keyword>
<dbReference type="Pfam" id="PF00067">
    <property type="entry name" value="p450"/>
    <property type="match status" value="1"/>
</dbReference>
<keyword evidence="1" id="KW-0503">Monooxygenase</keyword>
<dbReference type="InterPro" id="IPR001128">
    <property type="entry name" value="Cyt_P450"/>
</dbReference>
<dbReference type="PANTHER" id="PTHR47951:SF8">
    <property type="entry name" value="CYTOCHROME P450 93A2-LIKE"/>
    <property type="match status" value="1"/>
</dbReference>
<protein>
    <recommendedName>
        <fullName evidence="5">Cytochrome P450</fullName>
    </recommendedName>
</protein>
<keyword evidence="2" id="KW-0472">Membrane</keyword>
<comment type="similarity">
    <text evidence="1">Belongs to the cytochrome P450 family.</text>
</comment>
<dbReference type="Proteomes" id="UP001472677">
    <property type="component" value="Unassembled WGS sequence"/>
</dbReference>
<evidence type="ECO:0000313" key="4">
    <source>
        <dbReference type="Proteomes" id="UP001472677"/>
    </source>
</evidence>
<sequence>MIHLYEKATVLACESWSWGCHAHTTFKPAATLTAAMLAVFCFAWWWAKKFTNINPPLPPGPRGLPILGNLPFIRPDLHRYFAELSEIYGPIFKLQLGTKTCIVVNSPSIAKAVLKDHDAIFANRDTPAAAVSGMFGGVSIVWRPNGPDFIRLRKLLLHEVMSKSRLDASYELRRREVRRMTKELHRKTGSSVNLSEQVALTTVKVMITTLWGGSSERSIDLIELKKGLEEFVRIVGAPNVSDFLPVLAPFDLQGLESKSKKLLSWFYGIFESEIMNRLRIEDAGNNNSDPISKDFLQQLLELNQRADDKISLSDNEVKALLLDLMIGGTDTTTSTVEWAMTELLRHPRKMAKLVEELDTVAGNRNIVEEESLLPQLLYLNAVVKETLRLHPPAPLLLPHMPSETSTVAGYTIPKHSRVFINAWAMQRDPQLWDDPLGFEPERFLEADISYQGNDLRYIPFGSGRRICAGIAMAEKTVGLILAVLVQSFEWKLPEGMKLDMQEKFGVALRKMEPLVAIPFARLSNPDQYQY</sequence>
<gene>
    <name evidence="3" type="ORF">V6N12_021699</name>
</gene>
<proteinExistence type="inferred from homology"/>
<dbReference type="InterPro" id="IPR017972">
    <property type="entry name" value="Cyt_P450_CS"/>
</dbReference>
<keyword evidence="1" id="KW-0408">Iron</keyword>
<dbReference type="PRINTS" id="PR00463">
    <property type="entry name" value="EP450I"/>
</dbReference>
<dbReference type="InterPro" id="IPR002401">
    <property type="entry name" value="Cyt_P450_E_grp-I"/>
</dbReference>